<protein>
    <submittedName>
        <fullName evidence="3">Uncharacterized protein</fullName>
    </submittedName>
</protein>
<dbReference type="STRING" id="1844972.A7K91_01265"/>
<dbReference type="PANTHER" id="PTHR43155">
    <property type="entry name" value="CYCLIC DI-GMP PHOSPHODIESTERASE PA4108-RELATED"/>
    <property type="match status" value="1"/>
</dbReference>
<dbReference type="RefSeq" id="WP_068687140.1">
    <property type="nucleotide sequence ID" value="NZ_LYPA01000080.1"/>
</dbReference>
<dbReference type="Pfam" id="PF13487">
    <property type="entry name" value="HD_5"/>
    <property type="match status" value="1"/>
</dbReference>
<dbReference type="EMBL" id="LYPA01000080">
    <property type="protein sequence ID" value="OBR62281.1"/>
    <property type="molecule type" value="Genomic_DNA"/>
</dbReference>
<dbReference type="InterPro" id="IPR037522">
    <property type="entry name" value="HD_GYP_dom"/>
</dbReference>
<dbReference type="CDD" id="cd00077">
    <property type="entry name" value="HDc"/>
    <property type="match status" value="1"/>
</dbReference>
<accession>A0A1A5Y9H9</accession>
<evidence type="ECO:0000259" key="1">
    <source>
        <dbReference type="PROSITE" id="PS51831"/>
    </source>
</evidence>
<evidence type="ECO:0000313" key="3">
    <source>
        <dbReference type="EMBL" id="OBR62281.1"/>
    </source>
</evidence>
<proteinExistence type="predicted"/>
<sequence length="335" mass="37203">MKDARFRQVSLVGKRVNKTIFNRYDVMLIPAFSILSKRDIDLLCRQSIQLSACDVEDAKVRALVGEAVQEIKEVFGAARQSGGLRLTTIRDKLVPLIGELSHCAKLGQALVYLEQNDDYTFRHSVGVALFSRLIGQNQGMPGKDLDELTTAAFLHDIGKIRIPDSILNKTGALSNEEFACIKRHPEYGYEIVKECSGITDRQALAVLQHHERMDGSGYPHGLRGGDIHPFGKIVAIADVFHAMISKRPYKNAVPFYQVLQEMNSDAYGKLDPGLSIAFIDRLMQTLIGNKVSLSNGGEARIVFIKREDPVRPLVESGGSYMDLSTIRDLNMVSIL</sequence>
<dbReference type="SMART" id="SM00471">
    <property type="entry name" value="HDc"/>
    <property type="match status" value="1"/>
</dbReference>
<dbReference type="SUPFAM" id="SSF109604">
    <property type="entry name" value="HD-domain/PDEase-like"/>
    <property type="match status" value="1"/>
</dbReference>
<reference evidence="3 4" key="1">
    <citation type="submission" date="2016-05" db="EMBL/GenBank/DDBJ databases">
        <title>Paenibacillus oryzae. sp. nov., isolated from the rice root.</title>
        <authorList>
            <person name="Zhang J."/>
            <person name="Zhang X."/>
        </authorList>
    </citation>
    <scope>NUCLEOTIDE SEQUENCE [LARGE SCALE GENOMIC DNA]</scope>
    <source>
        <strain evidence="3 4">1DrF-4</strain>
    </source>
</reference>
<gene>
    <name evidence="3" type="ORF">A7K91_01265</name>
</gene>
<organism evidence="3 4">
    <name type="scientific">Paenibacillus oryzae</name>
    <dbReference type="NCBI Taxonomy" id="1844972"/>
    <lineage>
        <taxon>Bacteria</taxon>
        <taxon>Bacillati</taxon>
        <taxon>Bacillota</taxon>
        <taxon>Bacilli</taxon>
        <taxon>Bacillales</taxon>
        <taxon>Paenibacillaceae</taxon>
        <taxon>Paenibacillus</taxon>
    </lineage>
</organism>
<dbReference type="OrthoDB" id="9759601at2"/>
<dbReference type="AlphaFoldDB" id="A0A1A5Y9H9"/>
<dbReference type="PANTHER" id="PTHR43155:SF2">
    <property type="entry name" value="CYCLIC DI-GMP PHOSPHODIESTERASE PA4108"/>
    <property type="match status" value="1"/>
</dbReference>
<comment type="caution">
    <text evidence="3">The sequence shown here is derived from an EMBL/GenBank/DDBJ whole genome shotgun (WGS) entry which is preliminary data.</text>
</comment>
<dbReference type="PROSITE" id="PS51832">
    <property type="entry name" value="HD_GYP"/>
    <property type="match status" value="1"/>
</dbReference>
<dbReference type="Proteomes" id="UP000092024">
    <property type="component" value="Unassembled WGS sequence"/>
</dbReference>
<dbReference type="PROSITE" id="PS51831">
    <property type="entry name" value="HD"/>
    <property type="match status" value="1"/>
</dbReference>
<evidence type="ECO:0000313" key="4">
    <source>
        <dbReference type="Proteomes" id="UP000092024"/>
    </source>
</evidence>
<keyword evidence="4" id="KW-1185">Reference proteome</keyword>
<dbReference type="InterPro" id="IPR003607">
    <property type="entry name" value="HD/PDEase_dom"/>
</dbReference>
<name>A0A1A5Y9H9_9BACL</name>
<evidence type="ECO:0000259" key="2">
    <source>
        <dbReference type="PROSITE" id="PS51832"/>
    </source>
</evidence>
<feature type="domain" description="HD-GYP" evidence="2">
    <location>
        <begin position="98"/>
        <end position="294"/>
    </location>
</feature>
<feature type="domain" description="HD" evidence="1">
    <location>
        <begin position="120"/>
        <end position="243"/>
    </location>
</feature>
<dbReference type="InterPro" id="IPR006674">
    <property type="entry name" value="HD_domain"/>
</dbReference>
<dbReference type="Gene3D" id="1.10.3210.10">
    <property type="entry name" value="Hypothetical protein af1432"/>
    <property type="match status" value="1"/>
</dbReference>